<evidence type="ECO:0000313" key="3">
    <source>
        <dbReference type="EMBL" id="SEA68082.1"/>
    </source>
</evidence>
<evidence type="ECO:0000313" key="4">
    <source>
        <dbReference type="Proteomes" id="UP000199409"/>
    </source>
</evidence>
<keyword evidence="4" id="KW-1185">Reference proteome</keyword>
<reference evidence="3 4" key="1">
    <citation type="submission" date="2016-10" db="EMBL/GenBank/DDBJ databases">
        <authorList>
            <person name="de Groot N.N."/>
        </authorList>
    </citation>
    <scope>NUCLEOTIDE SEQUENCE [LARGE SCALE GENOMIC DNA]</scope>
    <source>
        <strain evidence="3 4">DSM 7343</strain>
    </source>
</reference>
<dbReference type="AlphaFoldDB" id="A0A1H4D707"/>
<dbReference type="STRING" id="37625.SAMN05660420_02852"/>
<accession>A0A1H4D707</accession>
<gene>
    <name evidence="3" type="ORF">SAMN05660420_02852</name>
</gene>
<organism evidence="3 4">
    <name type="scientific">Desulfuromusa kysingii</name>
    <dbReference type="NCBI Taxonomy" id="37625"/>
    <lineage>
        <taxon>Bacteria</taxon>
        <taxon>Pseudomonadati</taxon>
        <taxon>Thermodesulfobacteriota</taxon>
        <taxon>Desulfuromonadia</taxon>
        <taxon>Desulfuromonadales</taxon>
        <taxon>Geopsychrobacteraceae</taxon>
        <taxon>Desulfuromusa</taxon>
    </lineage>
</organism>
<dbReference type="EMBL" id="FNQN01000009">
    <property type="protein sequence ID" value="SEA68082.1"/>
    <property type="molecule type" value="Genomic_DNA"/>
</dbReference>
<dbReference type="RefSeq" id="WP_092349992.1">
    <property type="nucleotide sequence ID" value="NZ_FNQN01000009.1"/>
</dbReference>
<dbReference type="OrthoDB" id="9766163at2"/>
<feature type="region of interest" description="Disordered" evidence="1">
    <location>
        <begin position="348"/>
        <end position="368"/>
    </location>
</feature>
<dbReference type="Pfam" id="PF05670">
    <property type="entry name" value="NFACT-R_1"/>
    <property type="match status" value="1"/>
</dbReference>
<proteinExistence type="predicted"/>
<evidence type="ECO:0000259" key="2">
    <source>
        <dbReference type="Pfam" id="PF05670"/>
    </source>
</evidence>
<sequence>MKFAHIEHVVGELAAPLAGARVSKIYQPSPEILLFKLWTGRETLRLLISAEGQKSRLHLTEQTWPNPHIPPRFCQLLRARVSRIESIAVVNDDRIVKLQCQGAQGHCALLIELTGNHSNLILVDEQEVIIDVLKRIPDGSGFRTLLAGEEYLFPEKVNFTVTKTENQTLLADENQSWNQAVEKLYSSVQQSENKNDFVRQLQQTVHRQIIKIQKRLLSIKRESAKQKNFDANRLTGELLLANLHNLQRGMSEVVLQNYYLQPPEAQIVALDPLLSPHENAEKYFWRYKKGKRGQEHSQRRLEESRSELEWLQQLEYQLKDNAKNSDIEEIASELRQAGLLKERNNLHSKKTLQPSKPHDATSPSGFKVLWGRNNRQNEEISCKILKKGDLWFHVHISPGTHVVLKSSQRHLELKDEDLEFAASLAAGYSKSRDDDKVTVMMAEAKSVYKPKGSKPGLVNVLQFKTLVVKPYRID</sequence>
<dbReference type="Proteomes" id="UP000199409">
    <property type="component" value="Unassembled WGS sequence"/>
</dbReference>
<protein>
    <recommendedName>
        <fullName evidence="2">NFACT RNA-binding domain-containing protein</fullName>
    </recommendedName>
</protein>
<dbReference type="InterPro" id="IPR008532">
    <property type="entry name" value="NFACT_RNA-bd"/>
</dbReference>
<evidence type="ECO:0000256" key="1">
    <source>
        <dbReference type="SAM" id="MobiDB-lite"/>
    </source>
</evidence>
<dbReference type="PANTHER" id="PTHR15239">
    <property type="entry name" value="NUCLEAR EXPORT MEDIATOR FACTOR NEMF"/>
    <property type="match status" value="1"/>
</dbReference>
<dbReference type="Pfam" id="PF05833">
    <property type="entry name" value="NFACT_N"/>
    <property type="match status" value="1"/>
</dbReference>
<dbReference type="GO" id="GO:0043023">
    <property type="term" value="F:ribosomal large subunit binding"/>
    <property type="evidence" value="ECO:0007669"/>
    <property type="project" value="TreeGrafter"/>
</dbReference>
<dbReference type="PANTHER" id="PTHR15239:SF6">
    <property type="entry name" value="RIBOSOME QUALITY CONTROL COMPLEX SUBUNIT NEMF"/>
    <property type="match status" value="1"/>
</dbReference>
<dbReference type="GO" id="GO:0072344">
    <property type="term" value="P:rescue of stalled ribosome"/>
    <property type="evidence" value="ECO:0007669"/>
    <property type="project" value="TreeGrafter"/>
</dbReference>
<name>A0A1H4D707_9BACT</name>
<dbReference type="GO" id="GO:0000049">
    <property type="term" value="F:tRNA binding"/>
    <property type="evidence" value="ECO:0007669"/>
    <property type="project" value="TreeGrafter"/>
</dbReference>
<dbReference type="Gene3D" id="2.30.310.10">
    <property type="entry name" value="ibrinogen binding protein from staphylococcus aureus domain"/>
    <property type="match status" value="1"/>
</dbReference>
<dbReference type="GO" id="GO:1990112">
    <property type="term" value="C:RQC complex"/>
    <property type="evidence" value="ECO:0007669"/>
    <property type="project" value="TreeGrafter"/>
</dbReference>
<dbReference type="InterPro" id="IPR051608">
    <property type="entry name" value="RQC_Subunit_NEMF"/>
</dbReference>
<feature type="domain" description="NFACT RNA-binding" evidence="2">
    <location>
        <begin position="362"/>
        <end position="452"/>
    </location>
</feature>